<protein>
    <submittedName>
        <fullName evidence="2">Uncharacterized protein</fullName>
    </submittedName>
</protein>
<feature type="compositionally biased region" description="Basic and acidic residues" evidence="1">
    <location>
        <begin position="305"/>
        <end position="321"/>
    </location>
</feature>
<evidence type="ECO:0000256" key="1">
    <source>
        <dbReference type="SAM" id="MobiDB-lite"/>
    </source>
</evidence>
<organism evidence="2 3">
    <name type="scientific">OM182 bacterium BACL3 MAG-120507-bin80</name>
    <dbReference type="NCBI Taxonomy" id="1655577"/>
    <lineage>
        <taxon>Bacteria</taxon>
        <taxon>Pseudomonadati</taxon>
        <taxon>Pseudomonadota</taxon>
        <taxon>Gammaproteobacteria</taxon>
        <taxon>OMG group</taxon>
        <taxon>OM182 clade</taxon>
    </lineage>
</organism>
<evidence type="ECO:0000313" key="2">
    <source>
        <dbReference type="EMBL" id="KRO73218.1"/>
    </source>
</evidence>
<reference evidence="2 3" key="1">
    <citation type="submission" date="2015-10" db="EMBL/GenBank/DDBJ databases">
        <title>Metagenome-Assembled Genomes uncover a global brackish microbiome.</title>
        <authorList>
            <person name="Hugerth L.W."/>
            <person name="Larsson J."/>
            <person name="Alneberg J."/>
            <person name="Lindh M.V."/>
            <person name="Legrand C."/>
            <person name="Pinhassi J."/>
            <person name="Andersson A.F."/>
        </authorList>
    </citation>
    <scope>NUCLEOTIDE SEQUENCE [LARGE SCALE GENOMIC DNA]</scope>
    <source>
        <strain evidence="2">BACL4 MAG-120507-bin80</strain>
    </source>
</reference>
<dbReference type="EMBL" id="LIBB01000018">
    <property type="protein sequence ID" value="KRO73218.1"/>
    <property type="molecule type" value="Genomic_DNA"/>
</dbReference>
<proteinExistence type="predicted"/>
<name>A0A0R2SIS9_9GAMM</name>
<accession>A0A0R2SIS9</accession>
<sequence length="363" mass="41908">MAKDWDSLTDALEGWFKKSFHDLPNPLRRRVIYDFKPFSWNDLHSDQRRSLARQIDYQRDPATEGHREYWFDFYAHLNDLRRQIAKWECVNAPTASDLEKKESRLAQLKLELSWRVTLEKLLSKRNFPQYSSNSRSRPLSIPQGQLVGLGKALDILNQRLETSAEEISAWVFLSELNGGLRCYREAGNANEYGRYYFETEMGEDYTAELSIGLFDVEELQAFQPNERFITGKALIELWQQSDRENPKATIETLVRSGKLTDLHPIKGATKASTIEGSDLPELESGLFSLSEIEKIQQAGNIVLTPKEEPDQPEKETPAERKSRLHLWFNKEESIKKRGALTRTAKREGITRQALSQILDRASD</sequence>
<dbReference type="Proteomes" id="UP000051934">
    <property type="component" value="Unassembled WGS sequence"/>
</dbReference>
<gene>
    <name evidence="2" type="ORF">ABR69_03870</name>
</gene>
<feature type="region of interest" description="Disordered" evidence="1">
    <location>
        <begin position="302"/>
        <end position="324"/>
    </location>
</feature>
<evidence type="ECO:0000313" key="3">
    <source>
        <dbReference type="Proteomes" id="UP000051934"/>
    </source>
</evidence>
<dbReference type="AlphaFoldDB" id="A0A0R2SIS9"/>
<comment type="caution">
    <text evidence="2">The sequence shown here is derived from an EMBL/GenBank/DDBJ whole genome shotgun (WGS) entry which is preliminary data.</text>
</comment>